<dbReference type="InterPro" id="IPR036390">
    <property type="entry name" value="WH_DNA-bd_sf"/>
</dbReference>
<dbReference type="PANTHER" id="PTHR30363">
    <property type="entry name" value="HTH-TYPE TRANSCRIPTIONAL REGULATOR SRLR-RELATED"/>
    <property type="match status" value="1"/>
</dbReference>
<feature type="domain" description="HTH deoR-type" evidence="4">
    <location>
        <begin position="27"/>
        <end position="82"/>
    </location>
</feature>
<dbReference type="Gene3D" id="1.10.10.10">
    <property type="entry name" value="Winged helix-like DNA-binding domain superfamily/Winged helix DNA-binding domain"/>
    <property type="match status" value="1"/>
</dbReference>
<keyword evidence="3" id="KW-0804">Transcription</keyword>
<dbReference type="SMART" id="SM00420">
    <property type="entry name" value="HTH_DEOR"/>
    <property type="match status" value="1"/>
</dbReference>
<evidence type="ECO:0000313" key="6">
    <source>
        <dbReference type="Proteomes" id="UP000199421"/>
    </source>
</evidence>
<dbReference type="InterPro" id="IPR037171">
    <property type="entry name" value="NagB/RpiA_transferase-like"/>
</dbReference>
<dbReference type="InterPro" id="IPR050313">
    <property type="entry name" value="Carb_Metab_HTH_regulators"/>
</dbReference>
<evidence type="ECO:0000259" key="4">
    <source>
        <dbReference type="PROSITE" id="PS51000"/>
    </source>
</evidence>
<dbReference type="InterPro" id="IPR036388">
    <property type="entry name" value="WH-like_DNA-bd_sf"/>
</dbReference>
<reference evidence="6" key="1">
    <citation type="submission" date="2016-10" db="EMBL/GenBank/DDBJ databases">
        <authorList>
            <person name="Varghese N."/>
            <person name="Submissions S."/>
        </authorList>
    </citation>
    <scope>NUCLEOTIDE SEQUENCE [LARGE SCALE GENOMIC DNA]</scope>
    <source>
        <strain evidence="6">DSM 18733</strain>
    </source>
</reference>
<dbReference type="InterPro" id="IPR018356">
    <property type="entry name" value="Tscrpt_reg_HTH_DeoR_CS"/>
</dbReference>
<dbReference type="PROSITE" id="PS51000">
    <property type="entry name" value="HTH_DEOR_2"/>
    <property type="match status" value="1"/>
</dbReference>
<protein>
    <submittedName>
        <fullName evidence="5">Transcriptional regulator, DeoR family</fullName>
    </submittedName>
</protein>
<sequence>MVSPLGILINIYYYCVIRLAGRFMRNITKRHETIIKLIKANGSATIPELIETMKVSGVTIRKDLKFLEDKNLLFCTRGGASLTNPYANDRPIIEKALIHPDKKQKIAKAAMALIKENDSIMIGSGTTVFELAKILQAERPLTIITPAIKVAFELSGKKNIEVLQLGGLVRPNSSSVAGVHAEHILENISCSVLFIGVDGIDVDFGLSISNLAEAGLNQKMIKAAQTVAVLADSTKFGKRGIGRICEFNEIQYIITDENVPSTLIKQIEKKGVKVVVAS</sequence>
<evidence type="ECO:0000256" key="3">
    <source>
        <dbReference type="ARBA" id="ARBA00023163"/>
    </source>
</evidence>
<proteinExistence type="predicted"/>
<dbReference type="GO" id="GO:0003700">
    <property type="term" value="F:DNA-binding transcription factor activity"/>
    <property type="evidence" value="ECO:0007669"/>
    <property type="project" value="InterPro"/>
</dbReference>
<dbReference type="EMBL" id="FOAF01000011">
    <property type="protein sequence ID" value="SEM37773.1"/>
    <property type="molecule type" value="Genomic_DNA"/>
</dbReference>
<dbReference type="Gene3D" id="3.40.50.1360">
    <property type="match status" value="1"/>
</dbReference>
<dbReference type="Pfam" id="PF00455">
    <property type="entry name" value="DeoRC"/>
    <property type="match status" value="1"/>
</dbReference>
<dbReference type="PROSITE" id="PS00894">
    <property type="entry name" value="HTH_DEOR_1"/>
    <property type="match status" value="1"/>
</dbReference>
<dbReference type="PANTHER" id="PTHR30363:SF46">
    <property type="entry name" value="LYSR FAMILY TRANSCRIPTIONAL REGULATOR"/>
    <property type="match status" value="1"/>
</dbReference>
<evidence type="ECO:0000256" key="1">
    <source>
        <dbReference type="ARBA" id="ARBA00023015"/>
    </source>
</evidence>
<dbReference type="GO" id="GO:0003677">
    <property type="term" value="F:DNA binding"/>
    <property type="evidence" value="ECO:0007669"/>
    <property type="project" value="UniProtKB-KW"/>
</dbReference>
<evidence type="ECO:0000313" key="5">
    <source>
        <dbReference type="EMBL" id="SEM37773.1"/>
    </source>
</evidence>
<keyword evidence="6" id="KW-1185">Reference proteome</keyword>
<keyword evidence="2" id="KW-0238">DNA-binding</keyword>
<accession>A0A1H7XVW1</accession>
<dbReference type="InterPro" id="IPR001034">
    <property type="entry name" value="DeoR_HTH"/>
</dbReference>
<evidence type="ECO:0000256" key="2">
    <source>
        <dbReference type="ARBA" id="ARBA00023125"/>
    </source>
</evidence>
<dbReference type="InterPro" id="IPR014036">
    <property type="entry name" value="DeoR-like_C"/>
</dbReference>
<dbReference type="SUPFAM" id="SSF100950">
    <property type="entry name" value="NagB/RpiA/CoA transferase-like"/>
    <property type="match status" value="1"/>
</dbReference>
<name>A0A1H7XVW1_OLID1</name>
<gene>
    <name evidence="5" type="ORF">SAMN05661044_05015</name>
</gene>
<dbReference type="SUPFAM" id="SSF46785">
    <property type="entry name" value="Winged helix' DNA-binding domain"/>
    <property type="match status" value="1"/>
</dbReference>
<keyword evidence="1" id="KW-0805">Transcription regulation</keyword>
<dbReference type="Proteomes" id="UP000199421">
    <property type="component" value="Unassembled WGS sequence"/>
</dbReference>
<organism evidence="5 6">
    <name type="scientific">Olivibacter domesticus</name>
    <name type="common">Pseudosphingobacterium domesticum</name>
    <dbReference type="NCBI Taxonomy" id="407022"/>
    <lineage>
        <taxon>Bacteria</taxon>
        <taxon>Pseudomonadati</taxon>
        <taxon>Bacteroidota</taxon>
        <taxon>Sphingobacteriia</taxon>
        <taxon>Sphingobacteriales</taxon>
        <taxon>Sphingobacteriaceae</taxon>
        <taxon>Olivibacter</taxon>
    </lineage>
</organism>
<dbReference type="SMART" id="SM01134">
    <property type="entry name" value="DeoRC"/>
    <property type="match status" value="1"/>
</dbReference>
<dbReference type="STRING" id="407022.SAMN05661044_05015"/>
<dbReference type="AlphaFoldDB" id="A0A1H7XVW1"/>
<dbReference type="Pfam" id="PF08220">
    <property type="entry name" value="HTH_DeoR"/>
    <property type="match status" value="1"/>
</dbReference>